<organism evidence="13 14">
    <name type="scientific">Notothenia coriiceps</name>
    <name type="common">black rockcod</name>
    <dbReference type="NCBI Taxonomy" id="8208"/>
    <lineage>
        <taxon>Eukaryota</taxon>
        <taxon>Metazoa</taxon>
        <taxon>Chordata</taxon>
        <taxon>Craniata</taxon>
        <taxon>Vertebrata</taxon>
        <taxon>Euteleostomi</taxon>
        <taxon>Actinopterygii</taxon>
        <taxon>Neopterygii</taxon>
        <taxon>Teleostei</taxon>
        <taxon>Neoteleostei</taxon>
        <taxon>Acanthomorphata</taxon>
        <taxon>Eupercaria</taxon>
        <taxon>Perciformes</taxon>
        <taxon>Notothenioidei</taxon>
        <taxon>Nototheniidae</taxon>
        <taxon>Notothenia</taxon>
    </lineage>
</organism>
<dbReference type="SMART" id="SM00409">
    <property type="entry name" value="IG"/>
    <property type="match status" value="4"/>
</dbReference>
<dbReference type="InterPro" id="IPR007110">
    <property type="entry name" value="Ig-like_dom"/>
</dbReference>
<evidence type="ECO:0000259" key="12">
    <source>
        <dbReference type="PROSITE" id="PS50835"/>
    </source>
</evidence>
<keyword evidence="13" id="KW-1185">Reference proteome</keyword>
<dbReference type="Pfam" id="PF07686">
    <property type="entry name" value="V-set"/>
    <property type="match status" value="1"/>
</dbReference>
<dbReference type="RefSeq" id="XP_010788703.1">
    <property type="nucleotide sequence ID" value="XM_010790401.1"/>
</dbReference>
<name>A0A6I9PNC3_9TELE</name>
<dbReference type="Pfam" id="PF13927">
    <property type="entry name" value="Ig_3"/>
    <property type="match status" value="2"/>
</dbReference>
<dbReference type="PANTHER" id="PTHR12035:SF128">
    <property type="entry name" value="BRANCHED CHAIN KETO ACID DEHYDROGENASE E1 SUBUNIT BETA,-LIKE-RELATED"/>
    <property type="match status" value="1"/>
</dbReference>
<keyword evidence="8" id="KW-0393">Immunoglobulin domain</keyword>
<feature type="domain" description="Ig-like" evidence="12">
    <location>
        <begin position="225"/>
        <end position="324"/>
    </location>
</feature>
<keyword evidence="2 11" id="KW-0812">Transmembrane</keyword>
<keyword evidence="7 11" id="KW-0472">Membrane</keyword>
<evidence type="ECO:0000256" key="2">
    <source>
        <dbReference type="ARBA" id="ARBA00022692"/>
    </source>
</evidence>
<gene>
    <name evidence="14" type="primary">LOC104962016</name>
</gene>
<keyword evidence="4" id="KW-0677">Repeat</keyword>
<feature type="transmembrane region" description="Helical" evidence="11">
    <location>
        <begin position="637"/>
        <end position="656"/>
    </location>
</feature>
<feature type="compositionally biased region" description="Basic and acidic residues" evidence="10">
    <location>
        <begin position="757"/>
        <end position="766"/>
    </location>
</feature>
<dbReference type="GO" id="GO:0005886">
    <property type="term" value="C:plasma membrane"/>
    <property type="evidence" value="ECO:0007669"/>
    <property type="project" value="TreeGrafter"/>
</dbReference>
<evidence type="ECO:0000256" key="4">
    <source>
        <dbReference type="ARBA" id="ARBA00022737"/>
    </source>
</evidence>
<accession>A0A6I9PNC3</accession>
<dbReference type="InterPro" id="IPR013106">
    <property type="entry name" value="Ig_V-set"/>
</dbReference>
<dbReference type="InterPro" id="IPR036179">
    <property type="entry name" value="Ig-like_dom_sf"/>
</dbReference>
<proteinExistence type="inferred from homology"/>
<feature type="compositionally biased region" description="Basic and acidic residues" evidence="10">
    <location>
        <begin position="12"/>
        <end position="39"/>
    </location>
</feature>
<evidence type="ECO:0000256" key="3">
    <source>
        <dbReference type="ARBA" id="ARBA00022734"/>
    </source>
</evidence>
<evidence type="ECO:0000313" key="13">
    <source>
        <dbReference type="Proteomes" id="UP000504611"/>
    </source>
</evidence>
<dbReference type="SUPFAM" id="SSF48726">
    <property type="entry name" value="Immunoglobulin"/>
    <property type="match status" value="4"/>
</dbReference>
<dbReference type="CDD" id="cd00096">
    <property type="entry name" value="Ig"/>
    <property type="match status" value="2"/>
</dbReference>
<evidence type="ECO:0000256" key="1">
    <source>
        <dbReference type="ARBA" id="ARBA00004479"/>
    </source>
</evidence>
<keyword evidence="5" id="KW-0130">Cell adhesion</keyword>
<dbReference type="SMART" id="SM00408">
    <property type="entry name" value="IGc2"/>
    <property type="match status" value="2"/>
</dbReference>
<dbReference type="PROSITE" id="PS50835">
    <property type="entry name" value="IG_LIKE"/>
    <property type="match status" value="3"/>
</dbReference>
<feature type="region of interest" description="Disordered" evidence="10">
    <location>
        <begin position="1"/>
        <end position="39"/>
    </location>
</feature>
<feature type="domain" description="Ig-like" evidence="12">
    <location>
        <begin position="428"/>
        <end position="527"/>
    </location>
</feature>
<dbReference type="PROSITE" id="PS00290">
    <property type="entry name" value="IG_MHC"/>
    <property type="match status" value="2"/>
</dbReference>
<comment type="similarity">
    <text evidence="9">Belongs to the immunoglobulin superfamily. SIGLEC (sialic acid binding Ig-like lectin) family.</text>
</comment>
<dbReference type="Proteomes" id="UP000504611">
    <property type="component" value="Unplaced"/>
</dbReference>
<feature type="domain" description="Ig-like" evidence="12">
    <location>
        <begin position="326"/>
        <end position="421"/>
    </location>
</feature>
<dbReference type="GeneID" id="104962016"/>
<feature type="compositionally biased region" description="Acidic residues" evidence="10">
    <location>
        <begin position="772"/>
        <end position="785"/>
    </location>
</feature>
<evidence type="ECO:0000256" key="7">
    <source>
        <dbReference type="ARBA" id="ARBA00023136"/>
    </source>
</evidence>
<dbReference type="OrthoDB" id="10012075at2759"/>
<evidence type="ECO:0000256" key="6">
    <source>
        <dbReference type="ARBA" id="ARBA00022989"/>
    </source>
</evidence>
<dbReference type="InterPro" id="IPR013783">
    <property type="entry name" value="Ig-like_fold"/>
</dbReference>
<evidence type="ECO:0000313" key="14">
    <source>
        <dbReference type="RefSeq" id="XP_010788703.1"/>
    </source>
</evidence>
<dbReference type="GO" id="GO:0033691">
    <property type="term" value="F:sialic acid binding"/>
    <property type="evidence" value="ECO:0007669"/>
    <property type="project" value="TreeGrafter"/>
</dbReference>
<dbReference type="PANTHER" id="PTHR12035">
    <property type="entry name" value="SIALIC ACID BINDING IMMUNOGLOBULIN-LIKE LECTIN"/>
    <property type="match status" value="1"/>
</dbReference>
<dbReference type="Gene3D" id="2.60.40.10">
    <property type="entry name" value="Immunoglobulins"/>
    <property type="match status" value="5"/>
</dbReference>
<protein>
    <submittedName>
        <fullName evidence="14">Sialic acid-binding Ig-like lectin 10</fullName>
    </submittedName>
</protein>
<evidence type="ECO:0000256" key="10">
    <source>
        <dbReference type="SAM" id="MobiDB-lite"/>
    </source>
</evidence>
<evidence type="ECO:0000256" key="5">
    <source>
        <dbReference type="ARBA" id="ARBA00022889"/>
    </source>
</evidence>
<feature type="region of interest" description="Disordered" evidence="10">
    <location>
        <begin position="737"/>
        <end position="811"/>
    </location>
</feature>
<keyword evidence="3" id="KW-0430">Lectin</keyword>
<dbReference type="KEGG" id="ncc:104962016"/>
<reference evidence="14" key="1">
    <citation type="submission" date="2025-08" db="UniProtKB">
        <authorList>
            <consortium name="RefSeq"/>
        </authorList>
    </citation>
    <scope>IDENTIFICATION</scope>
    <source>
        <tissue evidence="14">Muscle</tissue>
    </source>
</reference>
<sequence>MLGVGKLPETLTLHKREEIDERGEEESGHSRDTQQRSLWRGDSKKQCQLCPVKTDGLKYQIGMFVLICATLLFSVRGIHAETGASVWGRQYCEAGTYCITLGEADITAEAGLCVVIPCSFTTPAAFKPKHIVWYKCESSTTCGDSDMIFHTNKLNTKVQSLFKGRVSLLQPDVSQGNCSIIINDLTESDSGRYKLRVDGLLNGKVDGFTYPERAVLSVKGLTQKPSVMIPPLAEGQPTTLTCTAPGLCSGSDPKFTWTWRGAGEKDSQITGNIIALKTENLTAVTQSHSSTLTFNPSAEHHNSNVTCEVGFRNNITAEETKALNVTYVKTFIISGNTTVKEGETLNLTCSVDSFPPSLIMWTKYSDRNMQNGSEPSLQNSTLTDLQNGTETFLQEESGIGILSISNVTPEDSGLYICTARHMNYTLMEKVNVTVTYTRETLITGDTTVKDGDSLNLTCSVESFPPSHITWTKPGFNTNLNNGPDAYLQSNNGSATLVIPNVTTEYSGQYSCTVQHLDTTVTMYADVTVTWFSRIFNNSECVVHSDILSCVCISEGFPLPTIEWPLLKKHTEYSVFTTVLNHTVNSSLTLKYYSNTSVECVSIHENGEAKKTLTIRINTMEQGGQSKNILKLVSQLEVIIAFFIGLLLSAVLCCFATKCHRNKQKNSGNLEETLGMVASQEDPLIDAGQAAEDYQTYHQEAAEEEGAVAAEKGDTDLNGGPKEVEYASIDFSMLERKSQREAVKRPGTTETEYAEINKGVKEEKEDNSGEEGYMLEEEEAVVMEEEETKHHEHEEEEDAAVYSNVKDIMAES</sequence>
<dbReference type="AlphaFoldDB" id="A0A6I9PNC3"/>
<keyword evidence="6 11" id="KW-1133">Transmembrane helix</keyword>
<dbReference type="InterPro" id="IPR051036">
    <property type="entry name" value="SIGLEC"/>
</dbReference>
<dbReference type="GO" id="GO:0030246">
    <property type="term" value="F:carbohydrate binding"/>
    <property type="evidence" value="ECO:0007669"/>
    <property type="project" value="UniProtKB-KW"/>
</dbReference>
<dbReference type="GO" id="GO:0007155">
    <property type="term" value="P:cell adhesion"/>
    <property type="evidence" value="ECO:0007669"/>
    <property type="project" value="UniProtKB-KW"/>
</dbReference>
<evidence type="ECO:0000256" key="9">
    <source>
        <dbReference type="ARBA" id="ARBA00038361"/>
    </source>
</evidence>
<evidence type="ECO:0000256" key="11">
    <source>
        <dbReference type="SAM" id="Phobius"/>
    </source>
</evidence>
<comment type="subcellular location">
    <subcellularLocation>
        <location evidence="1">Membrane</location>
        <topology evidence="1">Single-pass type I membrane protein</topology>
    </subcellularLocation>
</comment>
<dbReference type="InterPro" id="IPR003006">
    <property type="entry name" value="Ig/MHC_CS"/>
</dbReference>
<dbReference type="InterPro" id="IPR003598">
    <property type="entry name" value="Ig_sub2"/>
</dbReference>
<evidence type="ECO:0000256" key="8">
    <source>
        <dbReference type="ARBA" id="ARBA00023319"/>
    </source>
</evidence>
<dbReference type="InterPro" id="IPR003599">
    <property type="entry name" value="Ig_sub"/>
</dbReference>